<organism evidence="1">
    <name type="scientific">Clostridium perfringens</name>
    <dbReference type="NCBI Taxonomy" id="1502"/>
    <lineage>
        <taxon>Bacteria</taxon>
        <taxon>Bacillati</taxon>
        <taxon>Bacillota</taxon>
        <taxon>Clostridia</taxon>
        <taxon>Eubacteriales</taxon>
        <taxon>Clostridiaceae</taxon>
        <taxon>Clostridium</taxon>
    </lineage>
</organism>
<comment type="caution">
    <text evidence="1">The sequence shown here is derived from an EMBL/GenBank/DDBJ whole genome shotgun (WGS) entry which is preliminary data.</text>
</comment>
<dbReference type="AlphaFoldDB" id="A0A6G4ZG50"/>
<protein>
    <submittedName>
        <fullName evidence="1">Uncharacterized protein</fullName>
    </submittedName>
</protein>
<proteinExistence type="predicted"/>
<dbReference type="RefSeq" id="WP_160164944.1">
    <property type="nucleotide sequence ID" value="NZ_CP120751.1"/>
</dbReference>
<name>A0A6G4ZG50_CLOPF</name>
<dbReference type="EMBL" id="JAALNF010000013">
    <property type="protein sequence ID" value="NGT91333.1"/>
    <property type="molecule type" value="Genomic_DNA"/>
</dbReference>
<gene>
    <name evidence="1" type="ORF">G6Z02_14230</name>
</gene>
<reference evidence="1" key="1">
    <citation type="submission" date="2020-02" db="EMBL/GenBank/DDBJ databases">
        <title>Genomic Insights into the Phylogeny and Genetic Plasticity of the Human and Animal Enteric Pathogen Clostridium perfringens.</title>
        <authorList>
            <person name="Feng Y."/>
            <person name="Hu Y."/>
        </authorList>
    </citation>
    <scope>NUCLEOTIDE SEQUENCE</scope>
    <source>
        <strain evidence="1">CP-08</strain>
    </source>
</reference>
<accession>A0A6G4ZG50</accession>
<evidence type="ECO:0000313" key="1">
    <source>
        <dbReference type="EMBL" id="NGT91333.1"/>
    </source>
</evidence>
<sequence>MKIEFLVVLKFLRQNSYLEFIVFRLEFLVEIKKSGIREGVRRYNMRKLSSKLKIKFF</sequence>